<sequence length="169" mass="18545">MFFKKKKQLPLLIYAPVTGKVINLSKVEDPVFAQEMLGTGFAIIPEYKGKDGVEFVSPFDGKLATVFNTGHAYGIEDVNTGIECLVHIGIDTVELAGKGFDIKVEQGKPIKKSEVMVVANLQEVKNKGKKVTTPIVFTNEKMEGYVVNQVVKDDEQVTVGQLIAEVTKK</sequence>
<keyword evidence="6" id="KW-0418">Kinase</keyword>
<dbReference type="RefSeq" id="WP_353306590.1">
    <property type="nucleotide sequence ID" value="NZ_AP028955.1"/>
</dbReference>
<dbReference type="Pfam" id="PF00358">
    <property type="entry name" value="PTS_EIIA_1"/>
    <property type="match status" value="1"/>
</dbReference>
<gene>
    <name evidence="8" type="ORF">SAP269_03900</name>
</gene>
<dbReference type="Gene3D" id="2.70.70.10">
    <property type="entry name" value="Glucose Permease (Domain IIA)"/>
    <property type="match status" value="1"/>
</dbReference>
<dbReference type="PANTHER" id="PTHR45008:SF1">
    <property type="entry name" value="PTS SYSTEM GLUCOSE-SPECIFIC EIIA COMPONENT"/>
    <property type="match status" value="1"/>
</dbReference>
<evidence type="ECO:0000259" key="7">
    <source>
        <dbReference type="PROSITE" id="PS51093"/>
    </source>
</evidence>
<organism evidence="8 9">
    <name type="scientific">Spiroplasma ixodetis</name>
    <dbReference type="NCBI Taxonomy" id="2141"/>
    <lineage>
        <taxon>Bacteria</taxon>
        <taxon>Bacillati</taxon>
        <taxon>Mycoplasmatota</taxon>
        <taxon>Mollicutes</taxon>
        <taxon>Entomoplasmatales</taxon>
        <taxon>Spiroplasmataceae</taxon>
        <taxon>Spiroplasma</taxon>
    </lineage>
</organism>
<evidence type="ECO:0000256" key="3">
    <source>
        <dbReference type="ARBA" id="ARBA00022597"/>
    </source>
</evidence>
<comment type="subcellular location">
    <subcellularLocation>
        <location evidence="1">Cytoplasm</location>
    </subcellularLocation>
</comment>
<protein>
    <submittedName>
        <fullName evidence="8">PTS glucose transporter subunit IIA</fullName>
    </submittedName>
</protein>
<evidence type="ECO:0000313" key="9">
    <source>
        <dbReference type="Proteomes" id="UP001473424"/>
    </source>
</evidence>
<dbReference type="PANTHER" id="PTHR45008">
    <property type="entry name" value="PTS SYSTEM GLUCOSE-SPECIFIC EIIA COMPONENT"/>
    <property type="match status" value="1"/>
</dbReference>
<dbReference type="Proteomes" id="UP001473424">
    <property type="component" value="Chromosome"/>
</dbReference>
<keyword evidence="5" id="KW-0598">Phosphotransferase system</keyword>
<keyword evidence="3 8" id="KW-0762">Sugar transport</keyword>
<accession>A0ABM8JKN8</accession>
<evidence type="ECO:0000256" key="5">
    <source>
        <dbReference type="ARBA" id="ARBA00022683"/>
    </source>
</evidence>
<name>A0ABM8JKN8_9MOLU</name>
<dbReference type="InterPro" id="IPR001127">
    <property type="entry name" value="PTS_EIIA_1_perm"/>
</dbReference>
<evidence type="ECO:0000256" key="1">
    <source>
        <dbReference type="ARBA" id="ARBA00004496"/>
    </source>
</evidence>
<evidence type="ECO:0000313" key="8">
    <source>
        <dbReference type="EMBL" id="BET37801.1"/>
    </source>
</evidence>
<dbReference type="InterPro" id="IPR050890">
    <property type="entry name" value="PTS_EIIA_component"/>
</dbReference>
<evidence type="ECO:0000256" key="4">
    <source>
        <dbReference type="ARBA" id="ARBA00022679"/>
    </source>
</evidence>
<keyword evidence="4" id="KW-0808">Transferase</keyword>
<dbReference type="SUPFAM" id="SSF51261">
    <property type="entry name" value="Duplicated hybrid motif"/>
    <property type="match status" value="1"/>
</dbReference>
<dbReference type="NCBIfam" id="TIGR00830">
    <property type="entry name" value="PTBA"/>
    <property type="match status" value="1"/>
</dbReference>
<keyword evidence="2" id="KW-0813">Transport</keyword>
<evidence type="ECO:0000256" key="2">
    <source>
        <dbReference type="ARBA" id="ARBA00022448"/>
    </source>
</evidence>
<keyword evidence="9" id="KW-1185">Reference proteome</keyword>
<dbReference type="InterPro" id="IPR011055">
    <property type="entry name" value="Dup_hybrid_motif"/>
</dbReference>
<feature type="domain" description="PTS EIIA type-1" evidence="7">
    <location>
        <begin position="29"/>
        <end position="139"/>
    </location>
</feature>
<evidence type="ECO:0000256" key="6">
    <source>
        <dbReference type="ARBA" id="ARBA00022777"/>
    </source>
</evidence>
<dbReference type="EMBL" id="AP028955">
    <property type="protein sequence ID" value="BET37801.1"/>
    <property type="molecule type" value="Genomic_DNA"/>
</dbReference>
<reference evidence="9" key="1">
    <citation type="journal article" date="2024" name="FEMS Microbiol. Lett.">
        <title>Genomic insights into Spiroplasma endosymbionts that induce male-killing and protective phenotypes in the pea aphid.</title>
        <authorList>
            <person name="Arai H."/>
            <person name="Legeai F."/>
            <person name="Kageyama D."/>
            <person name="Sugio A."/>
            <person name="Simon J.C."/>
        </authorList>
    </citation>
    <scope>NUCLEOTIDE SEQUENCE [LARGE SCALE GENOMIC DNA]</scope>
    <source>
        <strain evidence="9">sAp269</strain>
    </source>
</reference>
<dbReference type="PROSITE" id="PS51093">
    <property type="entry name" value="PTS_EIIA_TYPE_1"/>
    <property type="match status" value="1"/>
</dbReference>
<proteinExistence type="predicted"/>